<gene>
    <name evidence="1" type="ORF">DDV96_04045</name>
</gene>
<keyword evidence="2" id="KW-1185">Reference proteome</keyword>
<accession>A0A2U0I5Q3</accession>
<evidence type="ECO:0000313" key="1">
    <source>
        <dbReference type="EMBL" id="PVW16437.1"/>
    </source>
</evidence>
<name>A0A2U0I5Q3_9FLAO</name>
<dbReference type="EMBL" id="QEHR01000002">
    <property type="protein sequence ID" value="PVW16437.1"/>
    <property type="molecule type" value="Genomic_DNA"/>
</dbReference>
<organism evidence="1 2">
    <name type="scientific">Marixanthomonas spongiae</name>
    <dbReference type="NCBI Taxonomy" id="2174845"/>
    <lineage>
        <taxon>Bacteria</taxon>
        <taxon>Pseudomonadati</taxon>
        <taxon>Bacteroidota</taxon>
        <taxon>Flavobacteriia</taxon>
        <taxon>Flavobacteriales</taxon>
        <taxon>Flavobacteriaceae</taxon>
        <taxon>Marixanthomonas</taxon>
    </lineage>
</organism>
<protein>
    <submittedName>
        <fullName evidence="1">Uncharacterized protein</fullName>
    </submittedName>
</protein>
<dbReference type="Proteomes" id="UP000245962">
    <property type="component" value="Unassembled WGS sequence"/>
</dbReference>
<sequence>MIVFYFILPALSPYIPQRGTLVLAFNCRWFWYNPESLRFRDHLSENWQAGSTTWDIAFF</sequence>
<reference evidence="1 2" key="1">
    <citation type="submission" date="2018-04" db="EMBL/GenBank/DDBJ databases">
        <title>Marixanthomonas spongiae HN-E44 sp. nov., isolated from a marine sponge.</title>
        <authorList>
            <person name="Luo L."/>
            <person name="Zhuang L."/>
        </authorList>
    </citation>
    <scope>NUCLEOTIDE SEQUENCE [LARGE SCALE GENOMIC DNA]</scope>
    <source>
        <strain evidence="1 2">HN-E44</strain>
    </source>
</reference>
<evidence type="ECO:0000313" key="2">
    <source>
        <dbReference type="Proteomes" id="UP000245962"/>
    </source>
</evidence>
<comment type="caution">
    <text evidence="1">The sequence shown here is derived from an EMBL/GenBank/DDBJ whole genome shotgun (WGS) entry which is preliminary data.</text>
</comment>
<proteinExistence type="predicted"/>
<dbReference type="AlphaFoldDB" id="A0A2U0I5Q3"/>